<evidence type="ECO:0000256" key="4">
    <source>
        <dbReference type="ARBA" id="ARBA00023015"/>
    </source>
</evidence>
<evidence type="ECO:0000256" key="8">
    <source>
        <dbReference type="PROSITE-ProRule" id="PRU00071"/>
    </source>
</evidence>
<comment type="function">
    <text evidence="9">Transcription factor that binds specifically to a 5'-AA[AG]G-3' consensus core sequence.</text>
</comment>
<evidence type="ECO:0000259" key="11">
    <source>
        <dbReference type="PROSITE" id="PS50884"/>
    </source>
</evidence>
<evidence type="ECO:0000313" key="13">
    <source>
        <dbReference type="Proteomes" id="UP001141552"/>
    </source>
</evidence>
<accession>A0A9Q0JAG8</accession>
<dbReference type="PROSITE" id="PS50884">
    <property type="entry name" value="ZF_DOF_2"/>
    <property type="match status" value="1"/>
</dbReference>
<sequence length="324" mass="35171">MQGGSDDQEIMKQNQDRRSKPTMQGDQDQPQQPQQPQKCPRCESLNTKFCYYNNYSLSQPRYFCKTCRRYWTLGGTLRNVPVGGGCRKGKRARTTSTSATMSSSSGENSNRPRQSLAAAPPPQSIISGANSGSLVSPAVQIPPYYPSGGGGGFVTSLAAMHQPPQGFGHQPPYHRQPMNLGGGGGLNGSSSHLGLLHGFTSVNPSFASQQQRQLYQVVGDGDDNKNSMEHPFHPDHEGNLIHQPRSRPISSSQQQQQQQSWHQQQQQGFIANSNNPTITDTSLWSICTSTTAGNTNSNNAPSGSTSSLNPDHQWHDLPGYGPPP</sequence>
<feature type="region of interest" description="Disordered" evidence="10">
    <location>
        <begin position="288"/>
        <end position="324"/>
    </location>
</feature>
<organism evidence="12 13">
    <name type="scientific">Turnera subulata</name>
    <dbReference type="NCBI Taxonomy" id="218843"/>
    <lineage>
        <taxon>Eukaryota</taxon>
        <taxon>Viridiplantae</taxon>
        <taxon>Streptophyta</taxon>
        <taxon>Embryophyta</taxon>
        <taxon>Tracheophyta</taxon>
        <taxon>Spermatophyta</taxon>
        <taxon>Magnoliopsida</taxon>
        <taxon>eudicotyledons</taxon>
        <taxon>Gunneridae</taxon>
        <taxon>Pentapetalae</taxon>
        <taxon>rosids</taxon>
        <taxon>fabids</taxon>
        <taxon>Malpighiales</taxon>
        <taxon>Passifloraceae</taxon>
        <taxon>Turnera</taxon>
    </lineage>
</organism>
<dbReference type="InterPro" id="IPR003851">
    <property type="entry name" value="Znf_Dof"/>
</dbReference>
<evidence type="ECO:0000256" key="10">
    <source>
        <dbReference type="SAM" id="MobiDB-lite"/>
    </source>
</evidence>
<dbReference type="GO" id="GO:0008270">
    <property type="term" value="F:zinc ion binding"/>
    <property type="evidence" value="ECO:0007669"/>
    <property type="project" value="UniProtKB-KW"/>
</dbReference>
<feature type="compositionally biased region" description="Low complexity" evidence="10">
    <location>
        <begin position="94"/>
        <end position="105"/>
    </location>
</feature>
<dbReference type="GO" id="GO:0003700">
    <property type="term" value="F:DNA-binding transcription factor activity"/>
    <property type="evidence" value="ECO:0007669"/>
    <property type="project" value="UniProtKB-UniRule"/>
</dbReference>
<evidence type="ECO:0000256" key="1">
    <source>
        <dbReference type="ARBA" id="ARBA00022723"/>
    </source>
</evidence>
<dbReference type="InterPro" id="IPR045174">
    <property type="entry name" value="Dof"/>
</dbReference>
<feature type="region of interest" description="Disordered" evidence="10">
    <location>
        <begin position="81"/>
        <end position="129"/>
    </location>
</feature>
<evidence type="ECO:0000256" key="6">
    <source>
        <dbReference type="ARBA" id="ARBA00023163"/>
    </source>
</evidence>
<dbReference type="EMBL" id="JAKUCV010004737">
    <property type="protein sequence ID" value="KAJ4834284.1"/>
    <property type="molecule type" value="Genomic_DNA"/>
</dbReference>
<dbReference type="PROSITE" id="PS01361">
    <property type="entry name" value="ZF_DOF_1"/>
    <property type="match status" value="1"/>
</dbReference>
<dbReference type="PANTHER" id="PTHR31992">
    <property type="entry name" value="DOF ZINC FINGER PROTEIN DOF1.4-RELATED"/>
    <property type="match status" value="1"/>
</dbReference>
<reference evidence="12" key="2">
    <citation type="journal article" date="2023" name="Plants (Basel)">
        <title>Annotation of the Turnera subulata (Passifloraceae) Draft Genome Reveals the S-Locus Evolved after the Divergence of Turneroideae from Passifloroideae in a Stepwise Manner.</title>
        <authorList>
            <person name="Henning P.M."/>
            <person name="Roalson E.H."/>
            <person name="Mir W."/>
            <person name="McCubbin A.G."/>
            <person name="Shore J.S."/>
        </authorList>
    </citation>
    <scope>NUCLEOTIDE SEQUENCE</scope>
    <source>
        <strain evidence="12">F60SS</strain>
    </source>
</reference>
<dbReference type="Pfam" id="PF02701">
    <property type="entry name" value="Zn_ribbon_Dof"/>
    <property type="match status" value="1"/>
</dbReference>
<feature type="compositionally biased region" description="Basic and acidic residues" evidence="10">
    <location>
        <begin position="222"/>
        <end position="239"/>
    </location>
</feature>
<evidence type="ECO:0000256" key="7">
    <source>
        <dbReference type="ARBA" id="ARBA00023242"/>
    </source>
</evidence>
<dbReference type="Proteomes" id="UP001141552">
    <property type="component" value="Unassembled WGS sequence"/>
</dbReference>
<reference evidence="12" key="1">
    <citation type="submission" date="2022-02" db="EMBL/GenBank/DDBJ databases">
        <authorList>
            <person name="Henning P.M."/>
            <person name="McCubbin A.G."/>
            <person name="Shore J.S."/>
        </authorList>
    </citation>
    <scope>NUCLEOTIDE SEQUENCE</scope>
    <source>
        <strain evidence="12">F60SS</strain>
        <tissue evidence="12">Leaves</tissue>
    </source>
</reference>
<evidence type="ECO:0000313" key="12">
    <source>
        <dbReference type="EMBL" id="KAJ4834284.1"/>
    </source>
</evidence>
<feature type="region of interest" description="Disordered" evidence="10">
    <location>
        <begin position="219"/>
        <end position="275"/>
    </location>
</feature>
<evidence type="ECO:0000256" key="5">
    <source>
        <dbReference type="ARBA" id="ARBA00023125"/>
    </source>
</evidence>
<evidence type="ECO:0000256" key="9">
    <source>
        <dbReference type="RuleBase" id="RU369094"/>
    </source>
</evidence>
<keyword evidence="1 9" id="KW-0479">Metal-binding</keyword>
<evidence type="ECO:0000256" key="2">
    <source>
        <dbReference type="ARBA" id="ARBA00022771"/>
    </source>
</evidence>
<feature type="compositionally biased region" description="Low complexity" evidence="10">
    <location>
        <begin position="241"/>
        <end position="267"/>
    </location>
</feature>
<dbReference type="OrthoDB" id="1927254at2759"/>
<feature type="compositionally biased region" description="Low complexity" evidence="10">
    <location>
        <begin position="24"/>
        <end position="37"/>
    </location>
</feature>
<dbReference type="GO" id="GO:0003677">
    <property type="term" value="F:DNA binding"/>
    <property type="evidence" value="ECO:0007669"/>
    <property type="project" value="UniProtKB-UniRule"/>
</dbReference>
<comment type="caution">
    <text evidence="12">The sequence shown here is derived from an EMBL/GenBank/DDBJ whole genome shotgun (WGS) entry which is preliminary data.</text>
</comment>
<comment type="subcellular location">
    <subcellularLocation>
        <location evidence="8 9">Nucleus</location>
    </subcellularLocation>
</comment>
<keyword evidence="7 8" id="KW-0539">Nucleus</keyword>
<gene>
    <name evidence="12" type="ORF">Tsubulata_028323</name>
</gene>
<proteinExistence type="predicted"/>
<feature type="domain" description="Dof-type" evidence="11">
    <location>
        <begin position="37"/>
        <end position="91"/>
    </location>
</feature>
<feature type="region of interest" description="Disordered" evidence="10">
    <location>
        <begin position="1"/>
        <end position="40"/>
    </location>
</feature>
<feature type="compositionally biased region" description="Low complexity" evidence="10">
    <location>
        <begin position="288"/>
        <end position="307"/>
    </location>
</feature>
<keyword evidence="4 9" id="KW-0805">Transcription regulation</keyword>
<protein>
    <recommendedName>
        <fullName evidence="9">Dof zinc finger protein</fullName>
    </recommendedName>
</protein>
<dbReference type="PANTHER" id="PTHR31992:SF108">
    <property type="entry name" value="DOF ZINC FINGER PROTEIN"/>
    <property type="match status" value="1"/>
</dbReference>
<keyword evidence="13" id="KW-1185">Reference proteome</keyword>
<evidence type="ECO:0000256" key="3">
    <source>
        <dbReference type="ARBA" id="ARBA00022833"/>
    </source>
</evidence>
<keyword evidence="6 9" id="KW-0804">Transcription</keyword>
<keyword evidence="3 9" id="KW-0862">Zinc</keyword>
<keyword evidence="5 8" id="KW-0238">DNA-binding</keyword>
<dbReference type="GO" id="GO:0005634">
    <property type="term" value="C:nucleus"/>
    <property type="evidence" value="ECO:0007669"/>
    <property type="project" value="UniProtKB-SubCell"/>
</dbReference>
<keyword evidence="2 8" id="KW-0863">Zinc-finger</keyword>
<feature type="region of interest" description="Disordered" evidence="10">
    <location>
        <begin position="163"/>
        <end position="186"/>
    </location>
</feature>
<dbReference type="AlphaFoldDB" id="A0A9Q0JAG8"/>
<name>A0A9Q0JAG8_9ROSI</name>